<evidence type="ECO:0000313" key="3">
    <source>
        <dbReference type="EnsemblPlants" id="KEH24793"/>
    </source>
</evidence>
<reference evidence="3" key="3">
    <citation type="submission" date="2015-04" db="UniProtKB">
        <authorList>
            <consortium name="EnsemblPlants"/>
        </authorList>
    </citation>
    <scope>IDENTIFICATION</scope>
    <source>
        <strain evidence="3">cv. Jemalong A17</strain>
    </source>
</reference>
<dbReference type="HOGENOM" id="CLU_2472484_0_0_1"/>
<accession>A0A072U6M7</accession>
<organism evidence="2 4">
    <name type="scientific">Medicago truncatula</name>
    <name type="common">Barrel medic</name>
    <name type="synonym">Medicago tribuloides</name>
    <dbReference type="NCBI Taxonomy" id="3880"/>
    <lineage>
        <taxon>Eukaryota</taxon>
        <taxon>Viridiplantae</taxon>
        <taxon>Streptophyta</taxon>
        <taxon>Embryophyta</taxon>
        <taxon>Tracheophyta</taxon>
        <taxon>Spermatophyta</taxon>
        <taxon>Magnoliopsida</taxon>
        <taxon>eudicotyledons</taxon>
        <taxon>Gunneridae</taxon>
        <taxon>Pentapetalae</taxon>
        <taxon>rosids</taxon>
        <taxon>fabids</taxon>
        <taxon>Fabales</taxon>
        <taxon>Fabaceae</taxon>
        <taxon>Papilionoideae</taxon>
        <taxon>50 kb inversion clade</taxon>
        <taxon>NPAAA clade</taxon>
        <taxon>Hologalegina</taxon>
        <taxon>IRL clade</taxon>
        <taxon>Trifolieae</taxon>
        <taxon>Medicago</taxon>
    </lineage>
</organism>
<proteinExistence type="predicted"/>
<name>A0A072U6M7_MEDTR</name>
<sequence length="88" mass="9873">MYVSLEEEKRKLRGIKALNLSHTSVKDGTLYVITIKSCSGLLQLYLENCCRITELEDIDSGDSIEKVDRYASKPENNEDNDYVGGRGA</sequence>
<keyword evidence="4" id="KW-1185">Reference proteome</keyword>
<reference evidence="2 4" key="1">
    <citation type="journal article" date="2011" name="Nature">
        <title>The Medicago genome provides insight into the evolution of rhizobial symbioses.</title>
        <authorList>
            <person name="Young N.D."/>
            <person name="Debelle F."/>
            <person name="Oldroyd G.E."/>
            <person name="Geurts R."/>
            <person name="Cannon S.B."/>
            <person name="Udvardi M.K."/>
            <person name="Benedito V.A."/>
            <person name="Mayer K.F."/>
            <person name="Gouzy J."/>
            <person name="Schoof H."/>
            <person name="Van de Peer Y."/>
            <person name="Proost S."/>
            <person name="Cook D.R."/>
            <person name="Meyers B.C."/>
            <person name="Spannagl M."/>
            <person name="Cheung F."/>
            <person name="De Mita S."/>
            <person name="Krishnakumar V."/>
            <person name="Gundlach H."/>
            <person name="Zhou S."/>
            <person name="Mudge J."/>
            <person name="Bharti A.K."/>
            <person name="Murray J.D."/>
            <person name="Naoumkina M.A."/>
            <person name="Rosen B."/>
            <person name="Silverstein K.A."/>
            <person name="Tang H."/>
            <person name="Rombauts S."/>
            <person name="Zhao P.X."/>
            <person name="Zhou P."/>
            <person name="Barbe V."/>
            <person name="Bardou P."/>
            <person name="Bechner M."/>
            <person name="Bellec A."/>
            <person name="Berger A."/>
            <person name="Berges H."/>
            <person name="Bidwell S."/>
            <person name="Bisseling T."/>
            <person name="Choisne N."/>
            <person name="Couloux A."/>
            <person name="Denny R."/>
            <person name="Deshpande S."/>
            <person name="Dai X."/>
            <person name="Doyle J.J."/>
            <person name="Dudez A.M."/>
            <person name="Farmer A.D."/>
            <person name="Fouteau S."/>
            <person name="Franken C."/>
            <person name="Gibelin C."/>
            <person name="Gish J."/>
            <person name="Goldstein S."/>
            <person name="Gonzalez A.J."/>
            <person name="Green P.J."/>
            <person name="Hallab A."/>
            <person name="Hartog M."/>
            <person name="Hua A."/>
            <person name="Humphray S.J."/>
            <person name="Jeong D.H."/>
            <person name="Jing Y."/>
            <person name="Jocker A."/>
            <person name="Kenton S.M."/>
            <person name="Kim D.J."/>
            <person name="Klee K."/>
            <person name="Lai H."/>
            <person name="Lang C."/>
            <person name="Lin S."/>
            <person name="Macmil S.L."/>
            <person name="Magdelenat G."/>
            <person name="Matthews L."/>
            <person name="McCorrison J."/>
            <person name="Monaghan E.L."/>
            <person name="Mun J.H."/>
            <person name="Najar F.Z."/>
            <person name="Nicholson C."/>
            <person name="Noirot C."/>
            <person name="O'Bleness M."/>
            <person name="Paule C.R."/>
            <person name="Poulain J."/>
            <person name="Prion F."/>
            <person name="Qin B."/>
            <person name="Qu C."/>
            <person name="Retzel E.F."/>
            <person name="Riddle C."/>
            <person name="Sallet E."/>
            <person name="Samain S."/>
            <person name="Samson N."/>
            <person name="Sanders I."/>
            <person name="Saurat O."/>
            <person name="Scarpelli C."/>
            <person name="Schiex T."/>
            <person name="Segurens B."/>
            <person name="Severin A.J."/>
            <person name="Sherrier D.J."/>
            <person name="Shi R."/>
            <person name="Sims S."/>
            <person name="Singer S.R."/>
            <person name="Sinharoy S."/>
            <person name="Sterck L."/>
            <person name="Viollet A."/>
            <person name="Wang B.B."/>
            <person name="Wang K."/>
            <person name="Wang M."/>
            <person name="Wang X."/>
            <person name="Warfsmann J."/>
            <person name="Weissenbach J."/>
            <person name="White D.D."/>
            <person name="White J.D."/>
            <person name="Wiley G.B."/>
            <person name="Wincker P."/>
            <person name="Xing Y."/>
            <person name="Yang L."/>
            <person name="Yao Z."/>
            <person name="Ying F."/>
            <person name="Zhai J."/>
            <person name="Zhou L."/>
            <person name="Zuber A."/>
            <person name="Denarie J."/>
            <person name="Dixon R.A."/>
            <person name="May G.D."/>
            <person name="Schwartz D.C."/>
            <person name="Rogers J."/>
            <person name="Quetier F."/>
            <person name="Town C.D."/>
            <person name="Roe B.A."/>
        </authorList>
    </citation>
    <scope>NUCLEOTIDE SEQUENCE [LARGE SCALE GENOMIC DNA]</scope>
    <source>
        <strain evidence="2">A17</strain>
        <strain evidence="3 4">cv. Jemalong A17</strain>
    </source>
</reference>
<evidence type="ECO:0000313" key="4">
    <source>
        <dbReference type="Proteomes" id="UP000002051"/>
    </source>
</evidence>
<dbReference type="Proteomes" id="UP000002051">
    <property type="component" value="Chromosome 6"/>
</dbReference>
<dbReference type="EnsemblPlants" id="KEH24793">
    <property type="protein sequence ID" value="KEH24793"/>
    <property type="gene ID" value="MTR_6g004890"/>
</dbReference>
<reference evidence="2 4" key="2">
    <citation type="journal article" date="2014" name="BMC Genomics">
        <title>An improved genome release (version Mt4.0) for the model legume Medicago truncatula.</title>
        <authorList>
            <person name="Tang H."/>
            <person name="Krishnakumar V."/>
            <person name="Bidwell S."/>
            <person name="Rosen B."/>
            <person name="Chan A."/>
            <person name="Zhou S."/>
            <person name="Gentzbittel L."/>
            <person name="Childs K.L."/>
            <person name="Yandell M."/>
            <person name="Gundlach H."/>
            <person name="Mayer K.F."/>
            <person name="Schwartz D.C."/>
            <person name="Town C.D."/>
        </authorList>
    </citation>
    <scope>GENOME REANNOTATION</scope>
    <source>
        <strain evidence="2">A17</strain>
        <strain evidence="3 4">cv. Jemalong A17</strain>
    </source>
</reference>
<dbReference type="EMBL" id="CM001222">
    <property type="protein sequence ID" value="KEH24793.1"/>
    <property type="molecule type" value="Genomic_DNA"/>
</dbReference>
<evidence type="ECO:0000313" key="2">
    <source>
        <dbReference type="EMBL" id="KEH24793.1"/>
    </source>
</evidence>
<feature type="compositionally biased region" description="Basic and acidic residues" evidence="1">
    <location>
        <begin position="66"/>
        <end position="76"/>
    </location>
</feature>
<dbReference type="GO" id="GO:0005737">
    <property type="term" value="C:cytoplasm"/>
    <property type="evidence" value="ECO:0000318"/>
    <property type="project" value="GO_Central"/>
</dbReference>
<evidence type="ECO:0000256" key="1">
    <source>
        <dbReference type="SAM" id="MobiDB-lite"/>
    </source>
</evidence>
<gene>
    <name evidence="2" type="ordered locus">MTR_6g004890</name>
</gene>
<dbReference type="AlphaFoldDB" id="A0A072U6M7"/>
<protein>
    <submittedName>
        <fullName evidence="2 3">Uncharacterized protein</fullName>
    </submittedName>
</protein>
<feature type="region of interest" description="Disordered" evidence="1">
    <location>
        <begin position="66"/>
        <end position="88"/>
    </location>
</feature>